<evidence type="ECO:0000313" key="9">
    <source>
        <dbReference type="Proteomes" id="UP000176705"/>
    </source>
</evidence>
<dbReference type="GO" id="GO:0045259">
    <property type="term" value="C:proton-transporting ATP synthase complex"/>
    <property type="evidence" value="ECO:0007669"/>
    <property type="project" value="UniProtKB-KW"/>
</dbReference>
<evidence type="ECO:0000256" key="3">
    <source>
        <dbReference type="ARBA" id="ARBA00022448"/>
    </source>
</evidence>
<gene>
    <name evidence="8" type="ORF">A3B37_02440</name>
</gene>
<evidence type="ECO:0000256" key="5">
    <source>
        <dbReference type="ARBA" id="ARBA00023136"/>
    </source>
</evidence>
<keyword evidence="6" id="KW-0139">CF(1)</keyword>
<dbReference type="GO" id="GO:0046933">
    <property type="term" value="F:proton-transporting ATP synthase activity, rotational mechanism"/>
    <property type="evidence" value="ECO:0007669"/>
    <property type="project" value="InterPro"/>
</dbReference>
<dbReference type="Pfam" id="PF02823">
    <property type="entry name" value="ATP-synt_DE_N"/>
    <property type="match status" value="1"/>
</dbReference>
<comment type="caution">
    <text evidence="8">The sequence shown here is derived from an EMBL/GenBank/DDBJ whole genome shotgun (WGS) entry which is preliminary data.</text>
</comment>
<sequence length="90" mass="9754">MTSYLSDSTAMFLTIASLKGKQFEGEARALNVPTTSGEITVLDHHRPLITILREGTATITAADGKKAKIPLKGGFLEMDAENHLKILLDE</sequence>
<evidence type="ECO:0000256" key="4">
    <source>
        <dbReference type="ARBA" id="ARBA00023065"/>
    </source>
</evidence>
<dbReference type="GO" id="GO:0012505">
    <property type="term" value="C:endomembrane system"/>
    <property type="evidence" value="ECO:0007669"/>
    <property type="project" value="UniProtKB-SubCell"/>
</dbReference>
<comment type="subcellular location">
    <subcellularLocation>
        <location evidence="1">Endomembrane system</location>
        <topology evidence="1">Peripheral membrane protein</topology>
    </subcellularLocation>
</comment>
<name>A0A1G2LCP9_9BACT</name>
<comment type="similarity">
    <text evidence="2">Belongs to the ATPase epsilon chain family.</text>
</comment>
<dbReference type="Proteomes" id="UP000176705">
    <property type="component" value="Unassembled WGS sequence"/>
</dbReference>
<keyword evidence="3" id="KW-0813">Transport</keyword>
<dbReference type="CDD" id="cd12152">
    <property type="entry name" value="F1-ATPase_delta"/>
    <property type="match status" value="1"/>
</dbReference>
<organism evidence="8 9">
    <name type="scientific">Candidatus Sungbacteria bacterium RIFCSPLOWO2_01_FULL_59_16</name>
    <dbReference type="NCBI Taxonomy" id="1802280"/>
    <lineage>
        <taxon>Bacteria</taxon>
        <taxon>Candidatus Sungiibacteriota</taxon>
    </lineage>
</organism>
<keyword evidence="4" id="KW-0406">Ion transport</keyword>
<keyword evidence="6" id="KW-0066">ATP synthesis</keyword>
<protein>
    <recommendedName>
        <fullName evidence="7">ATP synthase F1 complex delta/epsilon subunit N-terminal domain-containing protein</fullName>
    </recommendedName>
</protein>
<feature type="domain" description="ATP synthase F1 complex delta/epsilon subunit N-terminal" evidence="7">
    <location>
        <begin position="12"/>
        <end position="89"/>
    </location>
</feature>
<evidence type="ECO:0000256" key="1">
    <source>
        <dbReference type="ARBA" id="ARBA00004184"/>
    </source>
</evidence>
<evidence type="ECO:0000313" key="8">
    <source>
        <dbReference type="EMBL" id="OHA09398.1"/>
    </source>
</evidence>
<dbReference type="AlphaFoldDB" id="A0A1G2LCP9"/>
<reference evidence="8 9" key="1">
    <citation type="journal article" date="2016" name="Nat. Commun.">
        <title>Thousands of microbial genomes shed light on interconnected biogeochemical processes in an aquifer system.</title>
        <authorList>
            <person name="Anantharaman K."/>
            <person name="Brown C.T."/>
            <person name="Hug L.A."/>
            <person name="Sharon I."/>
            <person name="Castelle C.J."/>
            <person name="Probst A.J."/>
            <person name="Thomas B.C."/>
            <person name="Singh A."/>
            <person name="Wilkins M.J."/>
            <person name="Karaoz U."/>
            <person name="Brodie E.L."/>
            <person name="Williams K.H."/>
            <person name="Hubbard S.S."/>
            <person name="Banfield J.F."/>
        </authorList>
    </citation>
    <scope>NUCLEOTIDE SEQUENCE [LARGE SCALE GENOMIC DNA]</scope>
</reference>
<dbReference type="InterPro" id="IPR020546">
    <property type="entry name" value="ATP_synth_F1_dsu/esu_N"/>
</dbReference>
<dbReference type="STRING" id="1802280.A3B37_02440"/>
<proteinExistence type="inferred from homology"/>
<evidence type="ECO:0000259" key="7">
    <source>
        <dbReference type="Pfam" id="PF02823"/>
    </source>
</evidence>
<dbReference type="Gene3D" id="2.60.15.10">
    <property type="entry name" value="F0F1 ATP synthase delta/epsilon subunit, N-terminal"/>
    <property type="match status" value="1"/>
</dbReference>
<dbReference type="EMBL" id="MHQS01000003">
    <property type="protein sequence ID" value="OHA09398.1"/>
    <property type="molecule type" value="Genomic_DNA"/>
</dbReference>
<evidence type="ECO:0000256" key="2">
    <source>
        <dbReference type="ARBA" id="ARBA00005712"/>
    </source>
</evidence>
<dbReference type="InterPro" id="IPR036771">
    <property type="entry name" value="ATPsynth_dsu/esu_N"/>
</dbReference>
<keyword evidence="5" id="KW-0472">Membrane</keyword>
<evidence type="ECO:0000256" key="6">
    <source>
        <dbReference type="ARBA" id="ARBA00023196"/>
    </source>
</evidence>
<dbReference type="SUPFAM" id="SSF51344">
    <property type="entry name" value="Epsilon subunit of F1F0-ATP synthase N-terminal domain"/>
    <property type="match status" value="1"/>
</dbReference>
<accession>A0A1G2LCP9</accession>
<dbReference type="InterPro" id="IPR001469">
    <property type="entry name" value="ATP_synth_F1_dsu/esu"/>
</dbReference>